<dbReference type="EMBL" id="CP039353">
    <property type="protein sequence ID" value="QCE05034.1"/>
    <property type="molecule type" value="Genomic_DNA"/>
</dbReference>
<proteinExistence type="predicted"/>
<evidence type="ECO:0000313" key="2">
    <source>
        <dbReference type="Proteomes" id="UP000501690"/>
    </source>
</evidence>
<organism evidence="1 2">
    <name type="scientific">Vigna unguiculata</name>
    <name type="common">Cowpea</name>
    <dbReference type="NCBI Taxonomy" id="3917"/>
    <lineage>
        <taxon>Eukaryota</taxon>
        <taxon>Viridiplantae</taxon>
        <taxon>Streptophyta</taxon>
        <taxon>Embryophyta</taxon>
        <taxon>Tracheophyta</taxon>
        <taxon>Spermatophyta</taxon>
        <taxon>Magnoliopsida</taxon>
        <taxon>eudicotyledons</taxon>
        <taxon>Gunneridae</taxon>
        <taxon>Pentapetalae</taxon>
        <taxon>rosids</taxon>
        <taxon>fabids</taxon>
        <taxon>Fabales</taxon>
        <taxon>Fabaceae</taxon>
        <taxon>Papilionoideae</taxon>
        <taxon>50 kb inversion clade</taxon>
        <taxon>NPAAA clade</taxon>
        <taxon>indigoferoid/millettioid clade</taxon>
        <taxon>Phaseoleae</taxon>
        <taxon>Vigna</taxon>
    </lineage>
</organism>
<dbReference type="AlphaFoldDB" id="A0A4D6MWD1"/>
<evidence type="ECO:0000313" key="1">
    <source>
        <dbReference type="EMBL" id="QCE05034.1"/>
    </source>
</evidence>
<sequence>MGSEKGDGETWFKGLPERQRRELVYARMSGKSCLCFFRLLRQCGGGGGGAVNVKEHSMTSP</sequence>
<gene>
    <name evidence="1" type="ORF">DEO72_LG9g34</name>
</gene>
<dbReference type="Proteomes" id="UP000501690">
    <property type="component" value="Linkage Group LG9"/>
</dbReference>
<reference evidence="1 2" key="1">
    <citation type="submission" date="2019-04" db="EMBL/GenBank/DDBJ databases">
        <title>An improved genome assembly and genetic linkage map for asparagus bean, Vigna unguiculata ssp. sesquipedialis.</title>
        <authorList>
            <person name="Xia Q."/>
            <person name="Zhang R."/>
            <person name="Dong Y."/>
        </authorList>
    </citation>
    <scope>NUCLEOTIDE SEQUENCE [LARGE SCALE GENOMIC DNA]</scope>
    <source>
        <tissue evidence="1">Leaf</tissue>
    </source>
</reference>
<name>A0A4D6MWD1_VIGUN</name>
<keyword evidence="2" id="KW-1185">Reference proteome</keyword>
<accession>A0A4D6MWD1</accession>
<protein>
    <submittedName>
        <fullName evidence="1">Uncharacterized protein</fullName>
    </submittedName>
</protein>